<gene>
    <name evidence="2" type="ORF">CLV40_102235</name>
</gene>
<feature type="region of interest" description="Disordered" evidence="1">
    <location>
        <begin position="203"/>
        <end position="223"/>
    </location>
</feature>
<evidence type="ECO:0000313" key="3">
    <source>
        <dbReference type="Proteomes" id="UP000239203"/>
    </source>
</evidence>
<sequence length="223" mass="24263">MIPAAAARLGELRTKVPIKAAVDIAAEIESTGHRVADLVGDHRLLDTLRRALTTADRLVETLRHLHDALVKTATHHGAGSSTSAPAEARPPALPKPPVPGRTHGQWVDRNGDTVALVNGKNGAYYETAKEQARRLGLTQGRPTGEAAIARHVEVQFACRMAAEGLRDETIEINRPVCGTTPNDRDRPNTCDRWLDHFLPEGSTLTVKDGTSPEGRRYRGRTRT</sequence>
<protein>
    <submittedName>
        <fullName evidence="2">Nucleic acid/nucleotide deaminase of polymorphic system toxin</fullName>
    </submittedName>
</protein>
<proteinExistence type="predicted"/>
<comment type="caution">
    <text evidence="2">The sequence shown here is derived from an EMBL/GenBank/DDBJ whole genome shotgun (WGS) entry which is preliminary data.</text>
</comment>
<dbReference type="Proteomes" id="UP000239203">
    <property type="component" value="Unassembled WGS sequence"/>
</dbReference>
<evidence type="ECO:0000313" key="2">
    <source>
        <dbReference type="EMBL" id="PPK70323.1"/>
    </source>
</evidence>
<reference evidence="2 3" key="1">
    <citation type="submission" date="2018-02" db="EMBL/GenBank/DDBJ databases">
        <title>Genomic Encyclopedia of Archaeal and Bacterial Type Strains, Phase II (KMG-II): from individual species to whole genera.</title>
        <authorList>
            <person name="Goeker M."/>
        </authorList>
    </citation>
    <scope>NUCLEOTIDE SEQUENCE [LARGE SCALE GENOMIC DNA]</scope>
    <source>
        <strain evidence="2 3">YU 961-1</strain>
    </source>
</reference>
<keyword evidence="3" id="KW-1185">Reference proteome</keyword>
<organism evidence="2 3">
    <name type="scientific">Actinokineospora auranticolor</name>
    <dbReference type="NCBI Taxonomy" id="155976"/>
    <lineage>
        <taxon>Bacteria</taxon>
        <taxon>Bacillati</taxon>
        <taxon>Actinomycetota</taxon>
        <taxon>Actinomycetes</taxon>
        <taxon>Pseudonocardiales</taxon>
        <taxon>Pseudonocardiaceae</taxon>
        <taxon>Actinokineospora</taxon>
    </lineage>
</organism>
<feature type="region of interest" description="Disordered" evidence="1">
    <location>
        <begin position="73"/>
        <end position="107"/>
    </location>
</feature>
<accession>A0A2S6GYL0</accession>
<dbReference type="Pfam" id="PF14428">
    <property type="entry name" value="DddA-like"/>
    <property type="match status" value="1"/>
</dbReference>
<name>A0A2S6GYL0_9PSEU</name>
<dbReference type="AlphaFoldDB" id="A0A2S6GYL0"/>
<dbReference type="InterPro" id="IPR032724">
    <property type="entry name" value="SCP1.201-like"/>
</dbReference>
<evidence type="ECO:0000256" key="1">
    <source>
        <dbReference type="SAM" id="MobiDB-lite"/>
    </source>
</evidence>
<dbReference type="EMBL" id="PTIX01000002">
    <property type="protein sequence ID" value="PPK70323.1"/>
    <property type="molecule type" value="Genomic_DNA"/>
</dbReference>